<reference evidence="1 2" key="1">
    <citation type="submission" date="2023-07" db="EMBL/GenBank/DDBJ databases">
        <title>Sequencing the genomes of 1000 actinobacteria strains.</title>
        <authorList>
            <person name="Klenk H.-P."/>
        </authorList>
    </citation>
    <scope>NUCLEOTIDE SEQUENCE [LARGE SCALE GENOMIC DNA]</scope>
    <source>
        <strain evidence="1 2">DSM 45805</strain>
    </source>
</reference>
<accession>A0ABU0EMH2</accession>
<sequence>MAFQGNDGCGADGDGELMAAEAGPVAATGLCLADGTPIAVVAVRDDTGAVSTAGWLDLGTGAFTAGPPPATALPCSATAETQPVEVAAWCDLNPDGAVLAPVVVAYEFDDTGQITGAAFYTPDGRPYTLQGTLGACDTVPPAGRSLVQLCDTAPDGTVTAFVRDYERDDTGAVTGFADYTLAGNPYTPAGAVGACGDIAPCDSPTTPAATTGLCLADGTPIATITTRDCDGVTTQAGWINLLTGAFTAGQPPAGARACGSAQSIQVSGTFCDVDPSTQDVLGLVLVEYQYAADGSIDSVRLVDASTGGTYTLQGELTVCPAGAEQPSQDATVLCDTAPDGSVTQFVRDYRRDENGAIVSHTDYTLDGNAYTASGEIGLCDSDGPECPSTSTLVLCDSAPQDAAFAASAIDPTPYFLGTVANTAIPLTDAQALFDGGTAVFPAPTTSAWRFCWLAGDLSLVGGCPQCGNDGDVTLTVSVQATLDGPNGGDGSDGGLQLYNGATSVMYDGSSSTPVGQTNTYSVTATLPLADVVAGQVRVVLGLETSQGTPKQWTIHDFTVSATVTAPGCGNQFVRAFVRDCTTGQVTTTDTDLAGNPYTPVEPVAQCQPHRDSCSANTADSCLDCRSVVLCDITPGPAGAAQVPPGSGNPTGTLANGVGYTATGATSPVVGQPWWAVDVPGPQVWTFDQPVRVAWSVRLNANACLVLPEGTVVEALHPAHTYDAGTRTVCGGAGASNNDPEQVSRFSHPRLTTLTLTPGGSGAVPFRFVGLIETGTPDPVPFLRHLCSDCNGAIVSTTDTTLDGQPYQVQGEAGSCGSGSGSAVPAPCPVAATFEQRRCDDTDGDGDADTTYTEVWSVPCDGSAPQLVWTYQDDPSIQYTPVAPVQCPQTQPATAVQARLVEISDGGTWDLTAHPLAQSVTLTNVSSAASTVTTVDGAATLHPSQTITWSVQKDSDLVLRGPLTVAAGAGSTVTVAWTERA</sequence>
<organism evidence="1 2">
    <name type="scientific">Amycolatopsis thermophila</name>
    <dbReference type="NCBI Taxonomy" id="206084"/>
    <lineage>
        <taxon>Bacteria</taxon>
        <taxon>Bacillati</taxon>
        <taxon>Actinomycetota</taxon>
        <taxon>Actinomycetes</taxon>
        <taxon>Pseudonocardiales</taxon>
        <taxon>Pseudonocardiaceae</taxon>
        <taxon>Amycolatopsis</taxon>
    </lineage>
</organism>
<name>A0ABU0EMH2_9PSEU</name>
<evidence type="ECO:0000313" key="2">
    <source>
        <dbReference type="Proteomes" id="UP001229651"/>
    </source>
</evidence>
<evidence type="ECO:0000313" key="1">
    <source>
        <dbReference type="EMBL" id="MDQ0376484.1"/>
    </source>
</evidence>
<keyword evidence="2" id="KW-1185">Reference proteome</keyword>
<dbReference type="EMBL" id="JAUSUT010000001">
    <property type="protein sequence ID" value="MDQ0376484.1"/>
    <property type="molecule type" value="Genomic_DNA"/>
</dbReference>
<comment type="caution">
    <text evidence="1">The sequence shown here is derived from an EMBL/GenBank/DDBJ whole genome shotgun (WGS) entry which is preliminary data.</text>
</comment>
<protein>
    <submittedName>
        <fullName evidence="1">Uncharacterized protein</fullName>
    </submittedName>
</protein>
<dbReference type="Proteomes" id="UP001229651">
    <property type="component" value="Unassembled WGS sequence"/>
</dbReference>
<dbReference type="RefSeq" id="WP_306988360.1">
    <property type="nucleotide sequence ID" value="NZ_JAUSUT010000001.1"/>
</dbReference>
<proteinExistence type="predicted"/>
<gene>
    <name evidence="1" type="ORF">FB470_000478</name>
</gene>